<name>A0A1X7G0L8_9SPHN</name>
<comment type="similarity">
    <text evidence="1 3">Belongs to the short-chain dehydrogenases/reductases (SDR) family.</text>
</comment>
<evidence type="ECO:0000313" key="4">
    <source>
        <dbReference type="EMBL" id="SMF61915.1"/>
    </source>
</evidence>
<dbReference type="SUPFAM" id="SSF51735">
    <property type="entry name" value="NAD(P)-binding Rossmann-fold domains"/>
    <property type="match status" value="1"/>
</dbReference>
<dbReference type="GO" id="GO:0016491">
    <property type="term" value="F:oxidoreductase activity"/>
    <property type="evidence" value="ECO:0007669"/>
    <property type="project" value="UniProtKB-KW"/>
</dbReference>
<dbReference type="PANTHER" id="PTHR44196:SF1">
    <property type="entry name" value="DEHYDROGENASE_REDUCTASE SDR FAMILY MEMBER 7B"/>
    <property type="match status" value="1"/>
</dbReference>
<evidence type="ECO:0000256" key="1">
    <source>
        <dbReference type="ARBA" id="ARBA00006484"/>
    </source>
</evidence>
<proteinExistence type="inferred from homology"/>
<dbReference type="RefSeq" id="WP_085217715.1">
    <property type="nucleotide sequence ID" value="NZ_LT840185.1"/>
</dbReference>
<dbReference type="GO" id="GO:0016020">
    <property type="term" value="C:membrane"/>
    <property type="evidence" value="ECO:0007669"/>
    <property type="project" value="TreeGrafter"/>
</dbReference>
<evidence type="ECO:0000256" key="2">
    <source>
        <dbReference type="ARBA" id="ARBA00023002"/>
    </source>
</evidence>
<evidence type="ECO:0000256" key="3">
    <source>
        <dbReference type="RuleBase" id="RU000363"/>
    </source>
</evidence>
<gene>
    <name evidence="4" type="ORF">SAMN06295910_0918</name>
</gene>
<dbReference type="PRINTS" id="PR00080">
    <property type="entry name" value="SDRFAMILY"/>
</dbReference>
<dbReference type="EMBL" id="LT840185">
    <property type="protein sequence ID" value="SMF61915.1"/>
    <property type="molecule type" value="Genomic_DNA"/>
</dbReference>
<dbReference type="PRINTS" id="PR00081">
    <property type="entry name" value="GDHRDH"/>
</dbReference>
<keyword evidence="5" id="KW-1185">Reference proteome</keyword>
<accession>A0A1X7G0L8</accession>
<dbReference type="Proteomes" id="UP000192934">
    <property type="component" value="Chromosome I"/>
</dbReference>
<dbReference type="Gene3D" id="3.40.50.720">
    <property type="entry name" value="NAD(P)-binding Rossmann-like Domain"/>
    <property type="match status" value="1"/>
</dbReference>
<reference evidence="5" key="1">
    <citation type="submission" date="2017-04" db="EMBL/GenBank/DDBJ databases">
        <authorList>
            <person name="Varghese N."/>
            <person name="Submissions S."/>
        </authorList>
    </citation>
    <scope>NUCLEOTIDE SEQUENCE [LARGE SCALE GENOMIC DNA]</scope>
    <source>
        <strain evidence="5">Dd16</strain>
    </source>
</reference>
<organism evidence="4 5">
    <name type="scientific">Allosphingosinicella indica</name>
    <dbReference type="NCBI Taxonomy" id="941907"/>
    <lineage>
        <taxon>Bacteria</taxon>
        <taxon>Pseudomonadati</taxon>
        <taxon>Pseudomonadota</taxon>
        <taxon>Alphaproteobacteria</taxon>
        <taxon>Sphingomonadales</taxon>
        <taxon>Sphingomonadaceae</taxon>
        <taxon>Allosphingosinicella</taxon>
    </lineage>
</organism>
<dbReference type="OrthoDB" id="7593130at2"/>
<sequence length="254" mass="26026">MATEISGATAVVTGGNRGIGEAFVRALIGAGAAKVYVGTRDPANAAHLEGEFPGKAVAMRLDVAKPEEIEAAAKAATDVSIVVNNAGAFLNQRLIAADSIAAAREEMEVNYFGLLGMCRAFAPILKANGGGAIVNILSSGGLVAVPAMGGYSPSKFAARAASTSIRAELAGQGTSVSALIVGSVDTRMASHVAGAKEKPEDIAKVGLAAIRRGLDEVDTDRMAIEVRAHKARDPKAQERALARMLDMDVISTGR</sequence>
<dbReference type="InterPro" id="IPR036291">
    <property type="entry name" value="NAD(P)-bd_dom_sf"/>
</dbReference>
<keyword evidence="2" id="KW-0560">Oxidoreductase</keyword>
<dbReference type="Pfam" id="PF00106">
    <property type="entry name" value="adh_short"/>
    <property type="match status" value="1"/>
</dbReference>
<dbReference type="AlphaFoldDB" id="A0A1X7G0L8"/>
<dbReference type="InterPro" id="IPR002347">
    <property type="entry name" value="SDR_fam"/>
</dbReference>
<dbReference type="STRING" id="941907.SAMN06295910_0918"/>
<dbReference type="PANTHER" id="PTHR44196">
    <property type="entry name" value="DEHYDROGENASE/REDUCTASE SDR FAMILY MEMBER 7B"/>
    <property type="match status" value="1"/>
</dbReference>
<evidence type="ECO:0000313" key="5">
    <source>
        <dbReference type="Proteomes" id="UP000192934"/>
    </source>
</evidence>
<dbReference type="NCBIfam" id="NF006118">
    <property type="entry name" value="PRK08264.1-4"/>
    <property type="match status" value="1"/>
</dbReference>
<protein>
    <submittedName>
        <fullName evidence="4">Short-chain dehydrogenase</fullName>
    </submittedName>
</protein>